<dbReference type="Proteomes" id="UP001296943">
    <property type="component" value="Unassembled WGS sequence"/>
</dbReference>
<feature type="transmembrane region" description="Helical" evidence="1">
    <location>
        <begin position="178"/>
        <end position="198"/>
    </location>
</feature>
<keyword evidence="3" id="KW-1185">Reference proteome</keyword>
<evidence type="ECO:0000256" key="1">
    <source>
        <dbReference type="SAM" id="Phobius"/>
    </source>
</evidence>
<keyword evidence="1" id="KW-1133">Transmembrane helix</keyword>
<dbReference type="EMBL" id="JAFBDR010000003">
    <property type="protein sequence ID" value="MBM7570304.1"/>
    <property type="molecule type" value="Genomic_DNA"/>
</dbReference>
<reference evidence="2 3" key="1">
    <citation type="submission" date="2021-01" db="EMBL/GenBank/DDBJ databases">
        <title>Genomic Encyclopedia of Type Strains, Phase IV (KMG-IV): sequencing the most valuable type-strain genomes for metagenomic binning, comparative biology and taxonomic classification.</title>
        <authorList>
            <person name="Goeker M."/>
        </authorList>
    </citation>
    <scope>NUCLEOTIDE SEQUENCE [LARGE SCALE GENOMIC DNA]</scope>
    <source>
        <strain evidence="2 3">DSM 23711</strain>
    </source>
</reference>
<keyword evidence="1" id="KW-0812">Transmembrane</keyword>
<sequence>MQPGWMGSKFYRTCDWVWKLAYVNLLWLMFTFLGLIVFGFLPATVAMFAVIRKWLMKETDVPIFLTFIQMLKKDFLRINLLGSAFLIVGYILYFNYHYLGSIDGIMHSILALGWYIGCFIFAVTFLFIFPVYVHYDLKLSQYFKTALIVGIVNPLALLTLFISLGLALYLFYLIPGLIPFFSASMLGLLVTWCAHMSFQRTERKKEKLAS</sequence>
<keyword evidence="1" id="KW-0472">Membrane</keyword>
<comment type="caution">
    <text evidence="2">The sequence shown here is derived from an EMBL/GenBank/DDBJ whole genome shotgun (WGS) entry which is preliminary data.</text>
</comment>
<feature type="transmembrane region" description="Helical" evidence="1">
    <location>
        <begin position="25"/>
        <end position="51"/>
    </location>
</feature>
<dbReference type="RefSeq" id="WP_204497736.1">
    <property type="nucleotide sequence ID" value="NZ_JAFBDR010000003.1"/>
</dbReference>
<dbReference type="Pfam" id="PF04854">
    <property type="entry name" value="DUF624"/>
    <property type="match status" value="1"/>
</dbReference>
<accession>A0ABS2MWP5</accession>
<feature type="transmembrane region" description="Helical" evidence="1">
    <location>
        <begin position="114"/>
        <end position="135"/>
    </location>
</feature>
<dbReference type="InterPro" id="IPR006938">
    <property type="entry name" value="DUF624"/>
</dbReference>
<proteinExistence type="predicted"/>
<protein>
    <submittedName>
        <fullName evidence="2">Membrane protein YesL</fullName>
    </submittedName>
</protein>
<evidence type="ECO:0000313" key="2">
    <source>
        <dbReference type="EMBL" id="MBM7570304.1"/>
    </source>
</evidence>
<evidence type="ECO:0000313" key="3">
    <source>
        <dbReference type="Proteomes" id="UP001296943"/>
    </source>
</evidence>
<gene>
    <name evidence="2" type="ORF">JOC48_000782</name>
</gene>
<feature type="transmembrane region" description="Helical" evidence="1">
    <location>
        <begin position="147"/>
        <end position="172"/>
    </location>
</feature>
<organism evidence="2 3">
    <name type="scientific">Aquibacillus albus</name>
    <dbReference type="NCBI Taxonomy" id="1168171"/>
    <lineage>
        <taxon>Bacteria</taxon>
        <taxon>Bacillati</taxon>
        <taxon>Bacillota</taxon>
        <taxon>Bacilli</taxon>
        <taxon>Bacillales</taxon>
        <taxon>Bacillaceae</taxon>
        <taxon>Aquibacillus</taxon>
    </lineage>
</organism>
<feature type="transmembrane region" description="Helical" evidence="1">
    <location>
        <begin position="75"/>
        <end position="94"/>
    </location>
</feature>
<name>A0ABS2MWP5_9BACI</name>